<dbReference type="PROSITE" id="PS51194">
    <property type="entry name" value="HELICASE_CTER"/>
    <property type="match status" value="1"/>
</dbReference>
<dbReference type="Pfam" id="PF04408">
    <property type="entry name" value="WHD_HA2"/>
    <property type="match status" value="1"/>
</dbReference>
<dbReference type="GeneID" id="24095628"/>
<evidence type="ECO:0000256" key="5">
    <source>
        <dbReference type="ARBA" id="ARBA00022806"/>
    </source>
</evidence>
<feature type="compositionally biased region" description="Acidic residues" evidence="12">
    <location>
        <begin position="1023"/>
        <end position="1034"/>
    </location>
</feature>
<evidence type="ECO:0000256" key="6">
    <source>
        <dbReference type="ARBA" id="ARBA00022840"/>
    </source>
</evidence>
<dbReference type="InterPro" id="IPR001650">
    <property type="entry name" value="Helicase_C-like"/>
</dbReference>
<feature type="domain" description="Helicase C-terminal" evidence="15">
    <location>
        <begin position="254"/>
        <end position="441"/>
    </location>
</feature>
<dbReference type="FunFam" id="3.40.50.300:FF:000007">
    <property type="entry name" value="Pre-mRNA-splicing factor ATP-dependent RNA helicase"/>
    <property type="match status" value="1"/>
</dbReference>
<keyword evidence="5" id="KW-0347">Helicase</keyword>
<dbReference type="PANTHER" id="PTHR18934:SF109">
    <property type="entry name" value="ATP-DEPENDENT RNA HELICASE DHX15 HOMOLOG"/>
    <property type="match status" value="1"/>
</dbReference>
<dbReference type="OrthoDB" id="10253254at2759"/>
<organism evidence="16 17">
    <name type="scientific">Fibroporia radiculosa</name>
    <dbReference type="NCBI Taxonomy" id="599839"/>
    <lineage>
        <taxon>Eukaryota</taxon>
        <taxon>Fungi</taxon>
        <taxon>Dikarya</taxon>
        <taxon>Basidiomycota</taxon>
        <taxon>Agaricomycotina</taxon>
        <taxon>Agaricomycetes</taxon>
        <taxon>Polyporales</taxon>
        <taxon>Fibroporiaceae</taxon>
        <taxon>Fibroporia</taxon>
    </lineage>
</organism>
<dbReference type="Pfam" id="PF00271">
    <property type="entry name" value="Helicase_C"/>
    <property type="match status" value="1"/>
</dbReference>
<dbReference type="PROSITE" id="PS00690">
    <property type="entry name" value="DEAH_ATP_HELICASE"/>
    <property type="match status" value="1"/>
</dbReference>
<evidence type="ECO:0000256" key="10">
    <source>
        <dbReference type="ARBA" id="ARBA00055599"/>
    </source>
</evidence>
<dbReference type="InParanoid" id="J4HVF8"/>
<dbReference type="SMART" id="SM00487">
    <property type="entry name" value="DEXDc"/>
    <property type="match status" value="1"/>
</dbReference>
<dbReference type="FunFam" id="1.20.120.1080:FF:000003">
    <property type="entry name" value="Pre-mRNA-splicing factor ATP-dependent RNA helicase PRP43"/>
    <property type="match status" value="1"/>
</dbReference>
<dbReference type="InterPro" id="IPR014001">
    <property type="entry name" value="Helicase_ATP-bd"/>
</dbReference>
<keyword evidence="6" id="KW-0067">ATP-binding</keyword>
<evidence type="ECO:0000256" key="11">
    <source>
        <dbReference type="SAM" id="Coils"/>
    </source>
</evidence>
<evidence type="ECO:0000256" key="12">
    <source>
        <dbReference type="SAM" id="MobiDB-lite"/>
    </source>
</evidence>
<name>J4HVF8_9APHY</name>
<evidence type="ECO:0000256" key="1">
    <source>
        <dbReference type="ARBA" id="ARBA00012552"/>
    </source>
</evidence>
<evidence type="ECO:0000256" key="4">
    <source>
        <dbReference type="ARBA" id="ARBA00022801"/>
    </source>
</evidence>
<keyword evidence="13" id="KW-0812">Transmembrane</keyword>
<dbReference type="EC" id="3.6.4.13" evidence="1"/>
<dbReference type="CDD" id="cd18791">
    <property type="entry name" value="SF2_C_RHA"/>
    <property type="match status" value="1"/>
</dbReference>
<evidence type="ECO:0000256" key="13">
    <source>
        <dbReference type="SAM" id="Phobius"/>
    </source>
</evidence>
<keyword evidence="13" id="KW-0472">Membrane</keyword>
<dbReference type="InterPro" id="IPR011545">
    <property type="entry name" value="DEAD/DEAH_box_helicase_dom"/>
</dbReference>
<dbReference type="STRING" id="599839.J4HVF8"/>
<dbReference type="EMBL" id="HE797000">
    <property type="protein sequence ID" value="CCM00717.1"/>
    <property type="molecule type" value="Genomic_DNA"/>
</dbReference>
<dbReference type="Proteomes" id="UP000006352">
    <property type="component" value="Unassembled WGS sequence"/>
</dbReference>
<dbReference type="Pfam" id="PF24535">
    <property type="entry name" value="DUF7598"/>
    <property type="match status" value="1"/>
</dbReference>
<evidence type="ECO:0000256" key="8">
    <source>
        <dbReference type="ARBA" id="ARBA00024333"/>
    </source>
</evidence>
<protein>
    <recommendedName>
        <fullName evidence="1">RNA helicase</fullName>
        <ecNumber evidence="1">3.6.4.13</ecNumber>
    </recommendedName>
</protein>
<dbReference type="InterPro" id="IPR056019">
    <property type="entry name" value="DUF7598"/>
</dbReference>
<dbReference type="HOGENOM" id="CLU_001832_5_11_1"/>
<dbReference type="Pfam" id="PF00270">
    <property type="entry name" value="DEAD"/>
    <property type="match status" value="1"/>
</dbReference>
<dbReference type="SMART" id="SM00490">
    <property type="entry name" value="HELICc"/>
    <property type="match status" value="1"/>
</dbReference>
<evidence type="ECO:0000259" key="15">
    <source>
        <dbReference type="PROSITE" id="PS51194"/>
    </source>
</evidence>
<dbReference type="InterPro" id="IPR044756">
    <property type="entry name" value="DHX15_DEXHc"/>
</dbReference>
<dbReference type="SMART" id="SM00847">
    <property type="entry name" value="HA2"/>
    <property type="match status" value="1"/>
</dbReference>
<feature type="transmembrane region" description="Helical" evidence="13">
    <location>
        <begin position="864"/>
        <end position="884"/>
    </location>
</feature>
<dbReference type="FunCoup" id="J4HVF8">
    <property type="interactions" value="926"/>
</dbReference>
<keyword evidence="13" id="KW-1133">Transmembrane helix</keyword>
<feature type="transmembrane region" description="Helical" evidence="13">
    <location>
        <begin position="838"/>
        <end position="858"/>
    </location>
</feature>
<dbReference type="GO" id="GO:0005524">
    <property type="term" value="F:ATP binding"/>
    <property type="evidence" value="ECO:0007669"/>
    <property type="project" value="UniProtKB-KW"/>
</dbReference>
<dbReference type="InterPro" id="IPR007502">
    <property type="entry name" value="Helicase-assoc_dom"/>
</dbReference>
<evidence type="ECO:0000256" key="2">
    <source>
        <dbReference type="ARBA" id="ARBA00022664"/>
    </source>
</evidence>
<dbReference type="CDD" id="cd17973">
    <property type="entry name" value="DEXHc_DHX15"/>
    <property type="match status" value="1"/>
</dbReference>
<dbReference type="InterPro" id="IPR048333">
    <property type="entry name" value="HA2_WH"/>
</dbReference>
<feature type="domain" description="Helicase ATP-binding" evidence="14">
    <location>
        <begin position="60"/>
        <end position="226"/>
    </location>
</feature>
<evidence type="ECO:0000256" key="3">
    <source>
        <dbReference type="ARBA" id="ARBA00022741"/>
    </source>
</evidence>
<dbReference type="InterPro" id="IPR002464">
    <property type="entry name" value="DNA/RNA_helicase_DEAH_CS"/>
</dbReference>
<dbReference type="Pfam" id="PF07717">
    <property type="entry name" value="OB_NTP_bind"/>
    <property type="match status" value="1"/>
</dbReference>
<dbReference type="SMART" id="SM00382">
    <property type="entry name" value="AAA"/>
    <property type="match status" value="1"/>
</dbReference>
<dbReference type="GO" id="GO:0003723">
    <property type="term" value="F:RNA binding"/>
    <property type="evidence" value="ECO:0007669"/>
    <property type="project" value="TreeGrafter"/>
</dbReference>
<keyword evidence="3" id="KW-0547">Nucleotide-binding</keyword>
<feature type="coiled-coil region" evidence="11">
    <location>
        <begin position="577"/>
        <end position="604"/>
    </location>
</feature>
<dbReference type="Gene3D" id="3.40.50.300">
    <property type="entry name" value="P-loop containing nucleotide triphosphate hydrolases"/>
    <property type="match status" value="2"/>
</dbReference>
<dbReference type="Gene3D" id="1.20.120.1080">
    <property type="match status" value="1"/>
</dbReference>
<evidence type="ECO:0000313" key="17">
    <source>
        <dbReference type="Proteomes" id="UP000006352"/>
    </source>
</evidence>
<comment type="function">
    <text evidence="10">Pre-mRNA processing factor involved in disassembly of spliceosomes after the release of mature mRNA.</text>
</comment>
<dbReference type="PANTHER" id="PTHR18934">
    <property type="entry name" value="ATP-DEPENDENT RNA HELICASE"/>
    <property type="match status" value="1"/>
</dbReference>
<dbReference type="GO" id="GO:0003724">
    <property type="term" value="F:RNA helicase activity"/>
    <property type="evidence" value="ECO:0007669"/>
    <property type="project" value="UniProtKB-EC"/>
</dbReference>
<keyword evidence="4" id="KW-0378">Hydrolase</keyword>
<proteinExistence type="inferred from homology"/>
<dbReference type="AlphaFoldDB" id="J4HVF8"/>
<evidence type="ECO:0000313" key="16">
    <source>
        <dbReference type="EMBL" id="CCM00717.1"/>
    </source>
</evidence>
<dbReference type="RefSeq" id="XP_012180000.1">
    <property type="nucleotide sequence ID" value="XM_012324610.1"/>
</dbReference>
<accession>J4HVF8</accession>
<dbReference type="Pfam" id="PF21010">
    <property type="entry name" value="HA2_C"/>
    <property type="match status" value="1"/>
</dbReference>
<keyword evidence="17" id="KW-1185">Reference proteome</keyword>
<comment type="similarity">
    <text evidence="8">Belongs to the DEAD box helicase family. DEAH subfamily. DDX15/PRP43 sub-subfamily.</text>
</comment>
<keyword evidence="2" id="KW-0507">mRNA processing</keyword>
<feature type="transmembrane region" description="Helical" evidence="13">
    <location>
        <begin position="797"/>
        <end position="817"/>
    </location>
</feature>
<comment type="catalytic activity">
    <reaction evidence="9">
        <text>ATP + H2O = ADP + phosphate + H(+)</text>
        <dbReference type="Rhea" id="RHEA:13065"/>
        <dbReference type="ChEBI" id="CHEBI:15377"/>
        <dbReference type="ChEBI" id="CHEBI:15378"/>
        <dbReference type="ChEBI" id="CHEBI:30616"/>
        <dbReference type="ChEBI" id="CHEBI:43474"/>
        <dbReference type="ChEBI" id="CHEBI:456216"/>
        <dbReference type="EC" id="3.6.4.13"/>
    </reaction>
</comment>
<keyword evidence="11" id="KW-0175">Coiled coil</keyword>
<dbReference type="FunFam" id="3.40.50.300:FF:001148">
    <property type="entry name" value="Pre-mRNA-splicing factor ATP-dependent RNA helicase DHX15/PRP43"/>
    <property type="match status" value="1"/>
</dbReference>
<evidence type="ECO:0000256" key="7">
    <source>
        <dbReference type="ARBA" id="ARBA00023187"/>
    </source>
</evidence>
<keyword evidence="7" id="KW-0508">mRNA splicing</keyword>
<dbReference type="GO" id="GO:0071014">
    <property type="term" value="C:post-mRNA release spliceosomal complex"/>
    <property type="evidence" value="ECO:0007669"/>
    <property type="project" value="UniProtKB-ARBA"/>
</dbReference>
<feature type="region of interest" description="Disordered" evidence="12">
    <location>
        <begin position="963"/>
        <end position="1034"/>
    </location>
</feature>
<reference evidence="16 17" key="1">
    <citation type="journal article" date="2012" name="Appl. Environ. Microbiol.">
        <title>Short-read sequencing for genomic analysis of the brown rot fungus Fibroporia radiculosa.</title>
        <authorList>
            <person name="Tang J.D."/>
            <person name="Perkins A.D."/>
            <person name="Sonstegard T.S."/>
            <person name="Schroeder S.G."/>
            <person name="Burgess S.C."/>
            <person name="Diehl S.V."/>
        </authorList>
    </citation>
    <scope>NUCLEOTIDE SEQUENCE [LARGE SCALE GENOMIC DNA]</scope>
    <source>
        <strain evidence="16 17">TFFH 294</strain>
    </source>
</reference>
<evidence type="ECO:0000259" key="14">
    <source>
        <dbReference type="PROSITE" id="PS51192"/>
    </source>
</evidence>
<dbReference type="GO" id="GO:0016787">
    <property type="term" value="F:hydrolase activity"/>
    <property type="evidence" value="ECO:0007669"/>
    <property type="project" value="UniProtKB-KW"/>
</dbReference>
<dbReference type="InterPro" id="IPR027417">
    <property type="entry name" value="P-loop_NTPase"/>
</dbReference>
<dbReference type="SUPFAM" id="SSF52540">
    <property type="entry name" value="P-loop containing nucleoside triphosphate hydrolases"/>
    <property type="match status" value="1"/>
</dbReference>
<dbReference type="PROSITE" id="PS51192">
    <property type="entry name" value="HELICASE_ATP_BIND_1"/>
    <property type="match status" value="1"/>
</dbReference>
<evidence type="ECO:0000256" key="9">
    <source>
        <dbReference type="ARBA" id="ARBA00047984"/>
    </source>
</evidence>
<dbReference type="InterPro" id="IPR011709">
    <property type="entry name" value="DEAD-box_helicase_OB_fold"/>
</dbReference>
<gene>
    <name evidence="16" type="ORF">FIBRA_02757</name>
</gene>
<dbReference type="GO" id="GO:0000390">
    <property type="term" value="P:spliceosomal complex disassembly"/>
    <property type="evidence" value="ECO:0007669"/>
    <property type="project" value="UniProtKB-ARBA"/>
</dbReference>
<sequence length="1034" mass="115334">MANKEPLFGFLPRSVTAQQVTKAMEGDINPFTKQPHSPQYKKILEARKKLPVYAQMEEFLKMFSNNQVIVMVGETGSGKTTQIPQFVCYSDLPHTKGKLVACTQPRRVAAMSVAKRVADEMDVQLGKQVGYSIRFEDMTEPGTTFLKYMTDGMLLREAMNDPDLLRYSTIILDEAHERTLATDILMGLLKALAKRRSDLKIIVMSATLDALKFQKYFSVSKDGEPAPLFKVPGRTHPVEVFYTQEPEPDYVEAAIRTVLMIHRAEDPGDILLFLTGEEEIEDSCRKIKLEADDLMNSDPDGVGPLTCIPLYSSLPPQQQQRIFDPPPPPRTPDGPPGRKIVVSTNIAETSLTIDGIVYVVDPGFSKQKVYNPRIRVESLLVSPISKASAQQRAGRAGRTRPGKCFRLYTEKDFMKELEEQTHPEILRSNLANTVLELVKLGIKDLVRFDYVDAPAPETLMRALELLNYLAALNDEGDLTPLGSMMADFPLDPQMAKMLIVSPEFNCSNEILTIVAMLSVPNVWLRPPNMRKEADAAKARLTVPDGDHLTLLNVYNNYMQNQHDRNWAWNSYLSQRALAQADNVRSQLQRTMERFEIDLVSTQDERRLYANVRRALVCGYFMQVAHKEGEKGAYLTVKDNQVVQLHPSCGLDTQPEWVIFNEFVLTTKPYIRTVTDVRPEWLLEMASTYFDLDAFPDGETKRALKRTQAKRKRGSEEVVSNEKDVHIFIGLNATRALSIISLILLFASSIVTLVQDIKAVNAFIAAGKTDYVASGNSTIDCSQLEYIPNSTVPNQPAGAFWAVLNRLLIMFQAVVLIMSEVGWPAAFFNRFFPILGDEFGLGALGVIQCLLGAAVLSHFVDEFSLVSAFLVFSLGCLNIFLGLIFREKAKPYRSLTSWNATDDVLPRTSLHSGPRPFLTGTNTGSTWNEKGTFAARNASLMSQKKGMGFGRKGEEAALQRGHTLTRPQEALPPYASPRPAAPVPLLYRKVSGPQSEPEARGEPTHAAPRPTSELTYMDPSDTQPAEDAEDEAHAV</sequence>
<dbReference type="InterPro" id="IPR003593">
    <property type="entry name" value="AAA+_ATPase"/>
</dbReference>